<evidence type="ECO:0000256" key="13">
    <source>
        <dbReference type="ARBA" id="ARBA00023268"/>
    </source>
</evidence>
<evidence type="ECO:0000256" key="5">
    <source>
        <dbReference type="ARBA" id="ARBA00022723"/>
    </source>
</evidence>
<feature type="binding site" evidence="17">
    <location>
        <position position="468"/>
    </location>
    <ligand>
        <name>(6S)-NADPHX</name>
        <dbReference type="ChEBI" id="CHEBI:64076"/>
    </ligand>
</feature>
<protein>
    <recommendedName>
        <fullName evidence="19">Bifunctional NAD(P)H-hydrate repair enzyme</fullName>
    </recommendedName>
    <alternativeName>
        <fullName evidence="19">Nicotinamide nucleotide repair protein</fullName>
    </alternativeName>
    <domain>
        <recommendedName>
            <fullName evidence="19">ADP-dependent (S)-NAD(P)H-hydrate dehydratase</fullName>
            <ecNumber evidence="19">4.2.1.136</ecNumber>
        </recommendedName>
        <alternativeName>
            <fullName evidence="19">ADP-dependent NAD(P)HX dehydratase</fullName>
        </alternativeName>
    </domain>
    <domain>
        <recommendedName>
            <fullName evidence="19">NAD(P)H-hydrate epimerase</fullName>
            <ecNumber evidence="19">5.1.99.6</ecNumber>
        </recommendedName>
    </domain>
</protein>
<feature type="binding site" evidence="17">
    <location>
        <begin position="434"/>
        <end position="438"/>
    </location>
    <ligand>
        <name>AMP</name>
        <dbReference type="ChEBI" id="CHEBI:456215"/>
    </ligand>
</feature>
<evidence type="ECO:0000256" key="1">
    <source>
        <dbReference type="ARBA" id="ARBA00000013"/>
    </source>
</evidence>
<comment type="catalytic activity">
    <reaction evidence="1 18 19">
        <text>(6R)-NADHX = (6S)-NADHX</text>
        <dbReference type="Rhea" id="RHEA:32215"/>
        <dbReference type="ChEBI" id="CHEBI:64074"/>
        <dbReference type="ChEBI" id="CHEBI:64075"/>
        <dbReference type="EC" id="5.1.99.6"/>
    </reaction>
</comment>
<dbReference type="CDD" id="cd01171">
    <property type="entry name" value="YXKO-related"/>
    <property type="match status" value="1"/>
</dbReference>
<dbReference type="Gene3D" id="3.40.1190.20">
    <property type="match status" value="1"/>
</dbReference>
<evidence type="ECO:0000256" key="9">
    <source>
        <dbReference type="ARBA" id="ARBA00022958"/>
    </source>
</evidence>
<dbReference type="PROSITE" id="PS51385">
    <property type="entry name" value="YJEF_N"/>
    <property type="match status" value="1"/>
</dbReference>
<keyword evidence="23" id="KW-1185">Reference proteome</keyword>
<keyword evidence="9 18" id="KW-0630">Potassium</keyword>
<evidence type="ECO:0000256" key="2">
    <source>
        <dbReference type="ARBA" id="ARBA00000909"/>
    </source>
</evidence>
<dbReference type="SUPFAM" id="SSF53613">
    <property type="entry name" value="Ribokinase-like"/>
    <property type="match status" value="1"/>
</dbReference>
<evidence type="ECO:0000259" key="21">
    <source>
        <dbReference type="PROSITE" id="PS51385"/>
    </source>
</evidence>
<feature type="binding site" evidence="18">
    <location>
        <position position="163"/>
    </location>
    <ligand>
        <name>(6S)-NADPHX</name>
        <dbReference type="ChEBI" id="CHEBI:64076"/>
    </ligand>
</feature>
<dbReference type="InterPro" id="IPR030677">
    <property type="entry name" value="Nnr"/>
</dbReference>
<reference evidence="23" key="1">
    <citation type="journal article" date="2019" name="Int. J. Syst. Evol. Microbiol.">
        <title>The Global Catalogue of Microorganisms (GCM) 10K type strain sequencing project: providing services to taxonomists for standard genome sequencing and annotation.</title>
        <authorList>
            <consortium name="The Broad Institute Genomics Platform"/>
            <consortium name="The Broad Institute Genome Sequencing Center for Infectious Disease"/>
            <person name="Wu L."/>
            <person name="Ma J."/>
        </authorList>
    </citation>
    <scope>NUCLEOTIDE SEQUENCE [LARGE SCALE GENOMIC DNA]</scope>
    <source>
        <strain evidence="23">CGMCC 1.12922</strain>
    </source>
</reference>
<comment type="cofactor">
    <cofactor evidence="17">
        <name>Mg(2+)</name>
        <dbReference type="ChEBI" id="CHEBI:18420"/>
    </cofactor>
</comment>
<evidence type="ECO:0000256" key="14">
    <source>
        <dbReference type="ARBA" id="ARBA00025153"/>
    </source>
</evidence>
<evidence type="ECO:0000256" key="6">
    <source>
        <dbReference type="ARBA" id="ARBA00022741"/>
    </source>
</evidence>
<dbReference type="EMBL" id="BMGI01000002">
    <property type="protein sequence ID" value="GGD33068.1"/>
    <property type="molecule type" value="Genomic_DNA"/>
</dbReference>
<name>A0ABQ1QLP5_9RHOB</name>
<keyword evidence="10 17" id="KW-0520">NAD</keyword>
<comment type="caution">
    <text evidence="22">The sequence shown here is derived from an EMBL/GenBank/DDBJ whole genome shotgun (WGS) entry which is preliminary data.</text>
</comment>
<comment type="function">
    <text evidence="18">Catalyzes the epimerization of the S- and R-forms of NAD(P)HX, a damaged form of NAD(P)H that is a result of enzymatic or heat-dependent hydration. This is a prerequisite for the S-specific NAD(P)H-hydrate dehydratase to allow the repair of both epimers of NAD(P)HX.</text>
</comment>
<accession>A0ABQ1QLP5</accession>
<dbReference type="Pfam" id="PF03853">
    <property type="entry name" value="YjeF_N"/>
    <property type="match status" value="1"/>
</dbReference>
<evidence type="ECO:0000256" key="18">
    <source>
        <dbReference type="HAMAP-Rule" id="MF_01966"/>
    </source>
</evidence>
<evidence type="ECO:0000256" key="4">
    <source>
        <dbReference type="ARBA" id="ARBA00009524"/>
    </source>
</evidence>
<feature type="binding site" evidence="17">
    <location>
        <position position="276"/>
    </location>
    <ligand>
        <name>(6S)-NADPHX</name>
        <dbReference type="ChEBI" id="CHEBI:64076"/>
    </ligand>
</feature>
<comment type="similarity">
    <text evidence="18">Belongs to the NnrE/AIBP family.</text>
</comment>
<dbReference type="HAMAP" id="MF_01966">
    <property type="entry name" value="NADHX_epimerase"/>
    <property type="match status" value="1"/>
</dbReference>
<feature type="binding site" evidence="18">
    <location>
        <begin position="62"/>
        <end position="66"/>
    </location>
    <ligand>
        <name>(6S)-NADPHX</name>
        <dbReference type="ChEBI" id="CHEBI:64076"/>
    </ligand>
</feature>
<evidence type="ECO:0000256" key="19">
    <source>
        <dbReference type="PIRNR" id="PIRNR017184"/>
    </source>
</evidence>
<dbReference type="Pfam" id="PF01256">
    <property type="entry name" value="Carb_kinase"/>
    <property type="match status" value="1"/>
</dbReference>
<evidence type="ECO:0000256" key="8">
    <source>
        <dbReference type="ARBA" id="ARBA00022857"/>
    </source>
</evidence>
<feature type="binding site" evidence="18">
    <location>
        <begin position="131"/>
        <end position="137"/>
    </location>
    <ligand>
        <name>(6S)-NADPHX</name>
        <dbReference type="ChEBI" id="CHEBI:64076"/>
    </ligand>
</feature>
<comment type="caution">
    <text evidence="18">Lacks conserved residue(s) required for the propagation of feature annotation.</text>
</comment>
<dbReference type="NCBIfam" id="TIGR00196">
    <property type="entry name" value="yjeF_cterm"/>
    <property type="match status" value="1"/>
</dbReference>
<feature type="binding site" evidence="17">
    <location>
        <position position="339"/>
    </location>
    <ligand>
        <name>(6S)-NADPHX</name>
        <dbReference type="ChEBI" id="CHEBI:64076"/>
    </ligand>
</feature>
<dbReference type="InterPro" id="IPR004443">
    <property type="entry name" value="YjeF_N_dom"/>
</dbReference>
<organism evidence="22 23">
    <name type="scientific">Sinisalibacter lacisalsi</name>
    <dbReference type="NCBI Taxonomy" id="1526570"/>
    <lineage>
        <taxon>Bacteria</taxon>
        <taxon>Pseudomonadati</taxon>
        <taxon>Pseudomonadota</taxon>
        <taxon>Alphaproteobacteria</taxon>
        <taxon>Rhodobacterales</taxon>
        <taxon>Roseobacteraceae</taxon>
        <taxon>Sinisalibacter</taxon>
    </lineage>
</organism>
<evidence type="ECO:0000313" key="23">
    <source>
        <dbReference type="Proteomes" id="UP000617355"/>
    </source>
</evidence>
<dbReference type="Proteomes" id="UP000617355">
    <property type="component" value="Unassembled WGS sequence"/>
</dbReference>
<dbReference type="EC" id="5.1.99.6" evidence="19"/>
<dbReference type="PIRSF" id="PIRSF017184">
    <property type="entry name" value="Nnr"/>
    <property type="match status" value="1"/>
</dbReference>
<dbReference type="EC" id="4.2.1.136" evidence="19"/>
<feature type="domain" description="YjeF C-terminal" evidence="20">
    <location>
        <begin position="241"/>
        <end position="522"/>
    </location>
</feature>
<proteinExistence type="inferred from homology"/>
<comment type="similarity">
    <text evidence="4 19">In the C-terminal section; belongs to the NnrD/CARKD family.</text>
</comment>
<dbReference type="NCBIfam" id="TIGR00197">
    <property type="entry name" value="yjeF_nterm"/>
    <property type="match status" value="1"/>
</dbReference>
<feature type="binding site" evidence="17">
    <location>
        <position position="389"/>
    </location>
    <ligand>
        <name>(6S)-NADPHX</name>
        <dbReference type="ChEBI" id="CHEBI:64076"/>
    </ligand>
</feature>
<evidence type="ECO:0000256" key="3">
    <source>
        <dbReference type="ARBA" id="ARBA00006001"/>
    </source>
</evidence>
<dbReference type="InterPro" id="IPR017953">
    <property type="entry name" value="Carbohydrate_kinase_pred_CS"/>
</dbReference>
<evidence type="ECO:0000256" key="17">
    <source>
        <dbReference type="HAMAP-Rule" id="MF_01965"/>
    </source>
</evidence>
<dbReference type="InterPro" id="IPR029056">
    <property type="entry name" value="Ribokinase-like"/>
</dbReference>
<dbReference type="InterPro" id="IPR036652">
    <property type="entry name" value="YjeF_N_dom_sf"/>
</dbReference>
<dbReference type="SUPFAM" id="SSF64153">
    <property type="entry name" value="YjeF N-terminal domain-like"/>
    <property type="match status" value="1"/>
</dbReference>
<evidence type="ECO:0000256" key="7">
    <source>
        <dbReference type="ARBA" id="ARBA00022840"/>
    </source>
</evidence>
<evidence type="ECO:0000256" key="16">
    <source>
        <dbReference type="ARBA" id="ARBA00049209"/>
    </source>
</evidence>
<feature type="binding site" evidence="18">
    <location>
        <position position="63"/>
    </location>
    <ligand>
        <name>K(+)</name>
        <dbReference type="ChEBI" id="CHEBI:29103"/>
    </ligand>
</feature>
<feature type="binding site" evidence="18">
    <location>
        <position position="127"/>
    </location>
    <ligand>
        <name>K(+)</name>
        <dbReference type="ChEBI" id="CHEBI:29103"/>
    </ligand>
</feature>
<feature type="binding site" evidence="17">
    <location>
        <position position="467"/>
    </location>
    <ligand>
        <name>AMP</name>
        <dbReference type="ChEBI" id="CHEBI:456215"/>
    </ligand>
</feature>
<dbReference type="PROSITE" id="PS51383">
    <property type="entry name" value="YJEF_C_3"/>
    <property type="match status" value="1"/>
</dbReference>
<feature type="binding site" evidence="18">
    <location>
        <position position="166"/>
    </location>
    <ligand>
        <name>K(+)</name>
        <dbReference type="ChEBI" id="CHEBI:29103"/>
    </ligand>
</feature>
<keyword evidence="7 17" id="KW-0067">ATP-binding</keyword>
<keyword evidence="11 18" id="KW-0413">Isomerase</keyword>
<keyword evidence="6 17" id="KW-0547">Nucleotide-binding</keyword>
<comment type="subunit">
    <text evidence="17">Homotetramer.</text>
</comment>
<dbReference type="Gene3D" id="3.40.50.10260">
    <property type="entry name" value="YjeF N-terminal domain"/>
    <property type="match status" value="1"/>
</dbReference>
<comment type="cofactor">
    <cofactor evidence="18 19">
        <name>K(+)</name>
        <dbReference type="ChEBI" id="CHEBI:29103"/>
    </cofactor>
    <text evidence="18 19">Binds 1 potassium ion per subunit.</text>
</comment>
<evidence type="ECO:0000256" key="15">
    <source>
        <dbReference type="ARBA" id="ARBA00048238"/>
    </source>
</evidence>
<dbReference type="InterPro" id="IPR000631">
    <property type="entry name" value="CARKD"/>
</dbReference>
<comment type="function">
    <text evidence="14 19">Bifunctional enzyme that catalyzes the epimerization of the S- and R-forms of NAD(P)HX and the dehydration of the S-form of NAD(P)HX at the expense of ADP, which is converted to AMP. This allows the repair of both epimers of NAD(P)HX, a damaged form of NAD(P)H that is a result of enzymatic or heat-dependent hydration.</text>
</comment>
<dbReference type="PROSITE" id="PS01050">
    <property type="entry name" value="YJEF_C_2"/>
    <property type="match status" value="1"/>
</dbReference>
<evidence type="ECO:0000256" key="11">
    <source>
        <dbReference type="ARBA" id="ARBA00023235"/>
    </source>
</evidence>
<comment type="catalytic activity">
    <reaction evidence="15 17 19">
        <text>(6S)-NADHX + ADP = AMP + phosphate + NADH + H(+)</text>
        <dbReference type="Rhea" id="RHEA:32223"/>
        <dbReference type="ChEBI" id="CHEBI:15378"/>
        <dbReference type="ChEBI" id="CHEBI:43474"/>
        <dbReference type="ChEBI" id="CHEBI:57945"/>
        <dbReference type="ChEBI" id="CHEBI:64074"/>
        <dbReference type="ChEBI" id="CHEBI:456215"/>
        <dbReference type="ChEBI" id="CHEBI:456216"/>
        <dbReference type="EC" id="4.2.1.136"/>
    </reaction>
</comment>
<dbReference type="HAMAP" id="MF_01965">
    <property type="entry name" value="NADHX_dehydratase"/>
    <property type="match status" value="1"/>
</dbReference>
<keyword evidence="12 17" id="KW-0456">Lyase</keyword>
<evidence type="ECO:0000313" key="22">
    <source>
        <dbReference type="EMBL" id="GGD33068.1"/>
    </source>
</evidence>
<comment type="similarity">
    <text evidence="17">Belongs to the NnrD/CARKD family.</text>
</comment>
<sequence length="526" mass="52164">MAMLLTSAQMRAIEGAAIASGAVTGDALMERAGAGVLAEVFGHWPELAARAGDAVVLCGPGNNGGDGFVIARLLADRGWRVSLGFLGTPDRLPPDARSNHDRWAALGPVLGLDEALAALGGADLAVDALFGTGLARPLEGVAARAANALAEMAWAEGRVVAVDAPSGLCMDSGRPLAPPEGDGVAAATLTVSFHALKLGHVLAEGPARCGRAVVADIGLTPGQARAALGADGVRALATLVAAPDPDRLDKGASPGAHKYGHGHALVLAGGTARGGAARLAARAALRVGAGLVTLGTPGPALAENAAQLTAIMLTAVEDGPGLAAALDDTRLNALALGPGLGVARARALVPVALGAGRPTVLDADALTAFAEAPATLFALLHSATVLTPHAGEFARLFPDLAEDLAGPATRGPAPSRLEAVRQAAARAGAVVLLKGPDTVIASPEGRCAIHLAAYDRAAPWLATAGAGDVLTGLIAGLMARGFSAFAAAKAAAWLHTEAARAFGPGLIAEDLPEALPGVLAGLLRAR</sequence>
<keyword evidence="5 18" id="KW-0479">Metal-binding</keyword>
<keyword evidence="13" id="KW-0511">Multifunctional enzyme</keyword>
<keyword evidence="8 17" id="KW-0521">NADP</keyword>
<dbReference type="PANTHER" id="PTHR12592">
    <property type="entry name" value="ATP-DEPENDENT (S)-NAD(P)H-HYDRATE DEHYDRATASE FAMILY MEMBER"/>
    <property type="match status" value="1"/>
</dbReference>
<gene>
    <name evidence="17" type="primary">nnrD</name>
    <name evidence="18" type="synonym">nnrE</name>
    <name evidence="22" type="ORF">GCM10011358_16480</name>
</gene>
<evidence type="ECO:0000259" key="20">
    <source>
        <dbReference type="PROSITE" id="PS51383"/>
    </source>
</evidence>
<comment type="similarity">
    <text evidence="3 19">In the N-terminal section; belongs to the NnrE/AIBP family.</text>
</comment>
<comment type="function">
    <text evidence="17">Catalyzes the dehydration of the S-form of NAD(P)HX at the expense of ADP, which is converted to AMP. Together with NAD(P)HX epimerase, which catalyzes the epimerization of the S- and R-forms, the enzyme allows the repair of both epimers of NAD(P)HX, a damaged form of NAD(P)H that is a result of enzymatic or heat-dependent hydration.</text>
</comment>
<evidence type="ECO:0000256" key="10">
    <source>
        <dbReference type="ARBA" id="ARBA00023027"/>
    </source>
</evidence>
<dbReference type="RefSeq" id="WP_188527153.1">
    <property type="nucleotide sequence ID" value="NZ_BMGI01000002.1"/>
</dbReference>
<comment type="catalytic activity">
    <reaction evidence="16 17 19">
        <text>(6S)-NADPHX + ADP = AMP + phosphate + NADPH + H(+)</text>
        <dbReference type="Rhea" id="RHEA:32235"/>
        <dbReference type="ChEBI" id="CHEBI:15378"/>
        <dbReference type="ChEBI" id="CHEBI:43474"/>
        <dbReference type="ChEBI" id="CHEBI:57783"/>
        <dbReference type="ChEBI" id="CHEBI:64076"/>
        <dbReference type="ChEBI" id="CHEBI:456215"/>
        <dbReference type="ChEBI" id="CHEBI:456216"/>
        <dbReference type="EC" id="4.2.1.136"/>
    </reaction>
</comment>
<comment type="catalytic activity">
    <reaction evidence="2 18 19">
        <text>(6R)-NADPHX = (6S)-NADPHX</text>
        <dbReference type="Rhea" id="RHEA:32227"/>
        <dbReference type="ChEBI" id="CHEBI:64076"/>
        <dbReference type="ChEBI" id="CHEBI:64077"/>
        <dbReference type="EC" id="5.1.99.6"/>
    </reaction>
</comment>
<dbReference type="PANTHER" id="PTHR12592:SF0">
    <property type="entry name" value="ATP-DEPENDENT (S)-NAD(P)H-HYDRATE DEHYDRATASE"/>
    <property type="match status" value="1"/>
</dbReference>
<feature type="domain" description="YjeF N-terminal" evidence="21">
    <location>
        <begin position="10"/>
        <end position="225"/>
    </location>
</feature>
<evidence type="ECO:0000256" key="12">
    <source>
        <dbReference type="ARBA" id="ARBA00023239"/>
    </source>
</evidence>